<organism evidence="1 2">
    <name type="scientific">Desulfuromusa kysingii</name>
    <dbReference type="NCBI Taxonomy" id="37625"/>
    <lineage>
        <taxon>Bacteria</taxon>
        <taxon>Pseudomonadati</taxon>
        <taxon>Thermodesulfobacteriota</taxon>
        <taxon>Desulfuromonadia</taxon>
        <taxon>Desulfuromonadales</taxon>
        <taxon>Geopsychrobacteraceae</taxon>
        <taxon>Desulfuromusa</taxon>
    </lineage>
</organism>
<dbReference type="AlphaFoldDB" id="A0A1H4D245"/>
<dbReference type="STRING" id="37625.SAMN05660420_02799"/>
<protein>
    <recommendedName>
        <fullName evidence="3">DUF177 domain-containing protein</fullName>
    </recommendedName>
</protein>
<dbReference type="Proteomes" id="UP000199409">
    <property type="component" value="Unassembled WGS sequence"/>
</dbReference>
<dbReference type="InterPro" id="IPR003772">
    <property type="entry name" value="YceD"/>
</dbReference>
<evidence type="ECO:0008006" key="3">
    <source>
        <dbReference type="Google" id="ProtNLM"/>
    </source>
</evidence>
<dbReference type="Pfam" id="PF02620">
    <property type="entry name" value="YceD"/>
    <property type="match status" value="1"/>
</dbReference>
<keyword evidence="2" id="KW-1185">Reference proteome</keyword>
<dbReference type="PANTHER" id="PTHR34374">
    <property type="entry name" value="LARGE RIBOSOMAL RNA SUBUNIT ACCUMULATION PROTEIN YCED HOMOLOG 1, CHLOROPLASTIC"/>
    <property type="match status" value="1"/>
</dbReference>
<sequence length="180" mass="20221">MQVELKDIKGGVLEQEYSCSLTDFPDLNMLAQVDGPKYLDPQVFKLRLQRTGKFVEVDGHLDAVVRLNCGRCLQDFEKTVSESFSVTFVPQVEDEEVDDEVELEADDLGLVVYAEETLDFRDTLQEQLLMAVPIKPLCAKTCQGLCPECGKNLNIEKCSCTKKPFNNKFTALAGIDFKKT</sequence>
<name>A0A1H4D245_9BACT</name>
<evidence type="ECO:0000313" key="2">
    <source>
        <dbReference type="Proteomes" id="UP000199409"/>
    </source>
</evidence>
<gene>
    <name evidence="1" type="ORF">SAMN05660420_02799</name>
</gene>
<reference evidence="1 2" key="1">
    <citation type="submission" date="2016-10" db="EMBL/GenBank/DDBJ databases">
        <authorList>
            <person name="de Groot N.N."/>
        </authorList>
    </citation>
    <scope>NUCLEOTIDE SEQUENCE [LARGE SCALE GENOMIC DNA]</scope>
    <source>
        <strain evidence="1 2">DSM 7343</strain>
    </source>
</reference>
<dbReference type="PANTHER" id="PTHR34374:SF1">
    <property type="entry name" value="LARGE RIBOSOMAL RNA SUBUNIT ACCUMULATION PROTEIN YCED HOMOLOG 1, CHLOROPLASTIC"/>
    <property type="match status" value="1"/>
</dbReference>
<dbReference type="RefSeq" id="WP_092349891.1">
    <property type="nucleotide sequence ID" value="NZ_FNQN01000009.1"/>
</dbReference>
<dbReference type="EMBL" id="FNQN01000009">
    <property type="protein sequence ID" value="SEA66853.1"/>
    <property type="molecule type" value="Genomic_DNA"/>
</dbReference>
<evidence type="ECO:0000313" key="1">
    <source>
        <dbReference type="EMBL" id="SEA66853.1"/>
    </source>
</evidence>
<proteinExistence type="predicted"/>
<dbReference type="OrthoDB" id="9790372at2"/>
<accession>A0A1H4D245</accession>